<accession>A0AAE0S799</accession>
<reference evidence="3" key="3">
    <citation type="submission" date="2023-05" db="EMBL/GenBank/DDBJ databases">
        <authorList>
            <person name="Smith C.H."/>
        </authorList>
    </citation>
    <scope>NUCLEOTIDE SEQUENCE</scope>
    <source>
        <strain evidence="3">CHS0354</strain>
        <tissue evidence="3">Mantle</tissue>
    </source>
</reference>
<dbReference type="InterPro" id="IPR001073">
    <property type="entry name" value="C1q_dom"/>
</dbReference>
<dbReference type="AlphaFoldDB" id="A0AAE0S799"/>
<dbReference type="InterPro" id="IPR008983">
    <property type="entry name" value="Tumour_necrosis_fac-like_dom"/>
</dbReference>
<evidence type="ECO:0000259" key="2">
    <source>
        <dbReference type="SMART" id="SM00110"/>
    </source>
</evidence>
<evidence type="ECO:0000256" key="1">
    <source>
        <dbReference type="SAM" id="SignalP"/>
    </source>
</evidence>
<feature type="signal peptide" evidence="1">
    <location>
        <begin position="1"/>
        <end position="18"/>
    </location>
</feature>
<dbReference type="Proteomes" id="UP001195483">
    <property type="component" value="Unassembled WGS sequence"/>
</dbReference>
<name>A0AAE0S799_9BIVA</name>
<gene>
    <name evidence="3" type="ORF">CHS0354_017513</name>
</gene>
<dbReference type="SUPFAM" id="SSF49842">
    <property type="entry name" value="TNF-like"/>
    <property type="match status" value="1"/>
</dbReference>
<keyword evidence="1" id="KW-0732">Signal</keyword>
<dbReference type="Gene3D" id="2.60.120.40">
    <property type="match status" value="1"/>
</dbReference>
<keyword evidence="4" id="KW-1185">Reference proteome</keyword>
<sequence length="181" mass="20993">MNLLILFLLPIIYDVVRSEHVSTFTDVFDLVAKYNTLMEEQIKTKEYDRPRFKVYTEQYVSTDYVTFYLNETIQFSDVRENVKGCYNSSTSVFQAPVSGLYLFYIGQTEPRGDLLQADIVRGNGHEIIGFLASYILNTKNEVYVIANLDADEDVWIECAISQCWSRYGFYLMFSGVLLQEL</sequence>
<dbReference type="Pfam" id="PF00386">
    <property type="entry name" value="C1q"/>
    <property type="match status" value="1"/>
</dbReference>
<feature type="domain" description="C1q" evidence="2">
    <location>
        <begin position="54"/>
        <end position="181"/>
    </location>
</feature>
<evidence type="ECO:0000313" key="3">
    <source>
        <dbReference type="EMBL" id="KAK3586717.1"/>
    </source>
</evidence>
<dbReference type="EMBL" id="JAEAOA010001086">
    <property type="protein sequence ID" value="KAK3586717.1"/>
    <property type="molecule type" value="Genomic_DNA"/>
</dbReference>
<evidence type="ECO:0000313" key="4">
    <source>
        <dbReference type="Proteomes" id="UP001195483"/>
    </source>
</evidence>
<comment type="caution">
    <text evidence="3">The sequence shown here is derived from an EMBL/GenBank/DDBJ whole genome shotgun (WGS) entry which is preliminary data.</text>
</comment>
<proteinExistence type="predicted"/>
<reference evidence="3" key="2">
    <citation type="journal article" date="2021" name="Genome Biol. Evol.">
        <title>Developing a high-quality reference genome for a parasitic bivalve with doubly uniparental inheritance (Bivalvia: Unionida).</title>
        <authorList>
            <person name="Smith C.H."/>
        </authorList>
    </citation>
    <scope>NUCLEOTIDE SEQUENCE</scope>
    <source>
        <strain evidence="3">CHS0354</strain>
        <tissue evidence="3">Mantle</tissue>
    </source>
</reference>
<organism evidence="3 4">
    <name type="scientific">Potamilus streckersoni</name>
    <dbReference type="NCBI Taxonomy" id="2493646"/>
    <lineage>
        <taxon>Eukaryota</taxon>
        <taxon>Metazoa</taxon>
        <taxon>Spiralia</taxon>
        <taxon>Lophotrochozoa</taxon>
        <taxon>Mollusca</taxon>
        <taxon>Bivalvia</taxon>
        <taxon>Autobranchia</taxon>
        <taxon>Heteroconchia</taxon>
        <taxon>Palaeoheterodonta</taxon>
        <taxon>Unionida</taxon>
        <taxon>Unionoidea</taxon>
        <taxon>Unionidae</taxon>
        <taxon>Ambleminae</taxon>
        <taxon>Lampsilini</taxon>
        <taxon>Potamilus</taxon>
    </lineage>
</organism>
<reference evidence="3" key="1">
    <citation type="journal article" date="2021" name="Genome Biol. Evol.">
        <title>A High-Quality Reference Genome for a Parasitic Bivalve with Doubly Uniparental Inheritance (Bivalvia: Unionida).</title>
        <authorList>
            <person name="Smith C.H."/>
        </authorList>
    </citation>
    <scope>NUCLEOTIDE SEQUENCE</scope>
    <source>
        <strain evidence="3">CHS0354</strain>
    </source>
</reference>
<dbReference type="SMART" id="SM00110">
    <property type="entry name" value="C1Q"/>
    <property type="match status" value="1"/>
</dbReference>
<feature type="chain" id="PRO_5041924969" description="C1q domain-containing protein" evidence="1">
    <location>
        <begin position="19"/>
        <end position="181"/>
    </location>
</feature>
<protein>
    <recommendedName>
        <fullName evidence="2">C1q domain-containing protein</fullName>
    </recommendedName>
</protein>